<feature type="domain" description="DnaJ homologue subfamily C GRV2/DNAJC13 N-terminal" evidence="2">
    <location>
        <begin position="49"/>
        <end position="190"/>
    </location>
</feature>
<feature type="region of interest" description="Disordered" evidence="1">
    <location>
        <begin position="1"/>
        <end position="38"/>
    </location>
</feature>
<gene>
    <name evidence="3" type="ORF">HPP92_014447</name>
</gene>
<dbReference type="GO" id="GO:0010008">
    <property type="term" value="C:endosome membrane"/>
    <property type="evidence" value="ECO:0007669"/>
    <property type="project" value="TreeGrafter"/>
</dbReference>
<dbReference type="GO" id="GO:0007032">
    <property type="term" value="P:endosome organization"/>
    <property type="evidence" value="ECO:0007669"/>
    <property type="project" value="InterPro"/>
</dbReference>
<accession>A0A835UWW4</accession>
<protein>
    <recommendedName>
        <fullName evidence="2">DnaJ homologue subfamily C GRV2/DNAJC13 N-terminal domain-containing protein</fullName>
    </recommendedName>
</protein>
<evidence type="ECO:0000313" key="3">
    <source>
        <dbReference type="EMBL" id="KAG0474761.1"/>
    </source>
</evidence>
<dbReference type="GO" id="GO:2000641">
    <property type="term" value="P:regulation of early endosome to late endosome transport"/>
    <property type="evidence" value="ECO:0007669"/>
    <property type="project" value="InterPro"/>
</dbReference>
<evidence type="ECO:0000259" key="2">
    <source>
        <dbReference type="Pfam" id="PF19432"/>
    </source>
</evidence>
<dbReference type="PANTHER" id="PTHR36983:SF2">
    <property type="entry name" value="DNAJ HOMOLOG SUBFAMILY C MEMBER 13"/>
    <property type="match status" value="1"/>
</dbReference>
<dbReference type="InterPro" id="IPR044978">
    <property type="entry name" value="GRV2/DNAJC13"/>
</dbReference>
<dbReference type="PANTHER" id="PTHR36983">
    <property type="entry name" value="DNAJ HOMOLOG SUBFAMILY C MEMBER 13"/>
    <property type="match status" value="1"/>
</dbReference>
<dbReference type="GO" id="GO:0006898">
    <property type="term" value="P:receptor-mediated endocytosis"/>
    <property type="evidence" value="ECO:0007669"/>
    <property type="project" value="TreeGrafter"/>
</dbReference>
<dbReference type="Pfam" id="PF19432">
    <property type="entry name" value="RME-8_N"/>
    <property type="match status" value="1"/>
</dbReference>
<evidence type="ECO:0000313" key="4">
    <source>
        <dbReference type="Proteomes" id="UP000639772"/>
    </source>
</evidence>
<sequence length="197" mass="21688">MDFVSRHATSSSADQHHPSSSAVETALPPRPVTVASGPAVPEEPEYLARYMVVKHSWRGRYKRILCISTSAITTLDPATLAVTNSYDVLSDYEGAAPVLGRGDDGGGASSVQEFTLSVRTEGRGKFKAIKLSSRYRVSILTELHLLRLGKLDQVAEFQMLHLRRRNSQWVPYKLKVTAVGVELIEANSGNTRWCFGL</sequence>
<dbReference type="AlphaFoldDB" id="A0A835UWW4"/>
<evidence type="ECO:0000256" key="1">
    <source>
        <dbReference type="SAM" id="MobiDB-lite"/>
    </source>
</evidence>
<dbReference type="EMBL" id="JADCNM010000007">
    <property type="protein sequence ID" value="KAG0474761.1"/>
    <property type="molecule type" value="Genomic_DNA"/>
</dbReference>
<proteinExistence type="predicted"/>
<organism evidence="3 4">
    <name type="scientific">Vanilla planifolia</name>
    <name type="common">Vanilla</name>
    <dbReference type="NCBI Taxonomy" id="51239"/>
    <lineage>
        <taxon>Eukaryota</taxon>
        <taxon>Viridiplantae</taxon>
        <taxon>Streptophyta</taxon>
        <taxon>Embryophyta</taxon>
        <taxon>Tracheophyta</taxon>
        <taxon>Spermatophyta</taxon>
        <taxon>Magnoliopsida</taxon>
        <taxon>Liliopsida</taxon>
        <taxon>Asparagales</taxon>
        <taxon>Orchidaceae</taxon>
        <taxon>Vanilloideae</taxon>
        <taxon>Vanilleae</taxon>
        <taxon>Vanilla</taxon>
    </lineage>
</organism>
<comment type="caution">
    <text evidence="3">The sequence shown here is derived from an EMBL/GenBank/DDBJ whole genome shotgun (WGS) entry which is preliminary data.</text>
</comment>
<dbReference type="InterPro" id="IPR045802">
    <property type="entry name" value="GRV2/DNAJC13_N"/>
</dbReference>
<name>A0A835UWW4_VANPL</name>
<feature type="compositionally biased region" description="Low complexity" evidence="1">
    <location>
        <begin position="10"/>
        <end position="22"/>
    </location>
</feature>
<dbReference type="Proteomes" id="UP000639772">
    <property type="component" value="Chromosome 7"/>
</dbReference>
<dbReference type="OrthoDB" id="1687581at2759"/>
<reference evidence="3 4" key="1">
    <citation type="journal article" date="2020" name="Nat. Food">
        <title>A phased Vanilla planifolia genome enables genetic improvement of flavour and production.</title>
        <authorList>
            <person name="Hasing T."/>
            <person name="Tang H."/>
            <person name="Brym M."/>
            <person name="Khazi F."/>
            <person name="Huang T."/>
            <person name="Chambers A.H."/>
        </authorList>
    </citation>
    <scope>NUCLEOTIDE SEQUENCE [LARGE SCALE GENOMIC DNA]</scope>
    <source>
        <tissue evidence="3">Leaf</tissue>
    </source>
</reference>